<keyword evidence="6" id="KW-1133">Transmembrane helix</keyword>
<dbReference type="SUPFAM" id="SSF56112">
    <property type="entry name" value="Protein kinase-like (PK-like)"/>
    <property type="match status" value="1"/>
</dbReference>
<dbReference type="InterPro" id="IPR008271">
    <property type="entry name" value="Ser/Thr_kinase_AS"/>
</dbReference>
<dbReference type="RefSeq" id="WP_132571283.1">
    <property type="nucleotide sequence ID" value="NZ_SGUF01000002.1"/>
</dbReference>
<dbReference type="Pfam" id="PF00069">
    <property type="entry name" value="Pkinase"/>
    <property type="match status" value="1"/>
</dbReference>
<reference evidence="8 9" key="1">
    <citation type="submission" date="2019-03" db="EMBL/GenBank/DDBJ databases">
        <title>Genomic Encyclopedia of Type Strains, Phase IV (KMG-IV): sequencing the most valuable type-strain genomes for metagenomic binning, comparative biology and taxonomic classification.</title>
        <authorList>
            <person name="Goeker M."/>
        </authorList>
    </citation>
    <scope>NUCLEOTIDE SEQUENCE [LARGE SCALE GENOMIC DNA]</scope>
    <source>
        <strain evidence="8 9">DSM 654</strain>
    </source>
</reference>
<dbReference type="GO" id="GO:0005524">
    <property type="term" value="F:ATP binding"/>
    <property type="evidence" value="ECO:0007669"/>
    <property type="project" value="UniProtKB-UniRule"/>
</dbReference>
<dbReference type="OrthoDB" id="8532199at2"/>
<evidence type="ECO:0000256" key="2">
    <source>
        <dbReference type="ARBA" id="ARBA00022741"/>
    </source>
</evidence>
<evidence type="ECO:0000256" key="1">
    <source>
        <dbReference type="ARBA" id="ARBA00022679"/>
    </source>
</evidence>
<proteinExistence type="predicted"/>
<dbReference type="InterPro" id="IPR017441">
    <property type="entry name" value="Protein_kinase_ATP_BS"/>
</dbReference>
<gene>
    <name evidence="8" type="ORF">EV671_101041</name>
</gene>
<evidence type="ECO:0000256" key="5">
    <source>
        <dbReference type="PROSITE-ProRule" id="PRU10141"/>
    </source>
</evidence>
<evidence type="ECO:0000313" key="8">
    <source>
        <dbReference type="EMBL" id="TCU98592.1"/>
    </source>
</evidence>
<keyword evidence="8" id="KW-0723">Serine/threonine-protein kinase</keyword>
<evidence type="ECO:0000313" key="9">
    <source>
        <dbReference type="Proteomes" id="UP000295110"/>
    </source>
</evidence>
<dbReference type="SMART" id="SM00220">
    <property type="entry name" value="S_TKc"/>
    <property type="match status" value="1"/>
</dbReference>
<dbReference type="EMBL" id="SMBU01000010">
    <property type="protein sequence ID" value="TCU98592.1"/>
    <property type="molecule type" value="Genomic_DNA"/>
</dbReference>
<keyword evidence="1" id="KW-0808">Transferase</keyword>
<dbReference type="PANTHER" id="PTHR43289:SF34">
    <property type="entry name" value="SERINE_THREONINE-PROTEIN KINASE YBDM-RELATED"/>
    <property type="match status" value="1"/>
</dbReference>
<evidence type="ECO:0000259" key="7">
    <source>
        <dbReference type="PROSITE" id="PS50011"/>
    </source>
</evidence>
<comment type="caution">
    <text evidence="8">The sequence shown here is derived from an EMBL/GenBank/DDBJ whole genome shotgun (WGS) entry which is preliminary data.</text>
</comment>
<dbReference type="PROSITE" id="PS00107">
    <property type="entry name" value="PROTEIN_KINASE_ATP"/>
    <property type="match status" value="1"/>
</dbReference>
<dbReference type="AlphaFoldDB" id="A0A4R3V4U0"/>
<dbReference type="PROSITE" id="PS50011">
    <property type="entry name" value="PROTEIN_KINASE_DOM"/>
    <property type="match status" value="1"/>
</dbReference>
<dbReference type="PROSITE" id="PS00108">
    <property type="entry name" value="PROTEIN_KINASE_ST"/>
    <property type="match status" value="1"/>
</dbReference>
<keyword evidence="6" id="KW-0812">Transmembrane</keyword>
<organism evidence="8 9">
    <name type="scientific">Roseateles saccharophilus</name>
    <name type="common">Pseudomonas saccharophila</name>
    <dbReference type="NCBI Taxonomy" id="304"/>
    <lineage>
        <taxon>Bacteria</taxon>
        <taxon>Pseudomonadati</taxon>
        <taxon>Pseudomonadota</taxon>
        <taxon>Betaproteobacteria</taxon>
        <taxon>Burkholderiales</taxon>
        <taxon>Sphaerotilaceae</taxon>
        <taxon>Roseateles</taxon>
    </lineage>
</organism>
<dbReference type="PANTHER" id="PTHR43289">
    <property type="entry name" value="MITOGEN-ACTIVATED PROTEIN KINASE KINASE KINASE 20-RELATED"/>
    <property type="match status" value="1"/>
</dbReference>
<feature type="transmembrane region" description="Helical" evidence="6">
    <location>
        <begin position="400"/>
        <end position="421"/>
    </location>
</feature>
<keyword evidence="3 8" id="KW-0418">Kinase</keyword>
<name>A0A4R3V4U0_ROSSA</name>
<dbReference type="GO" id="GO:0004674">
    <property type="term" value="F:protein serine/threonine kinase activity"/>
    <property type="evidence" value="ECO:0007669"/>
    <property type="project" value="UniProtKB-KW"/>
</dbReference>
<keyword evidence="2 5" id="KW-0547">Nucleotide-binding</keyword>
<dbReference type="Proteomes" id="UP000295110">
    <property type="component" value="Unassembled WGS sequence"/>
</dbReference>
<evidence type="ECO:0000256" key="3">
    <source>
        <dbReference type="ARBA" id="ARBA00022777"/>
    </source>
</evidence>
<protein>
    <submittedName>
        <fullName evidence="8">Serine/threonine protein kinase</fullName>
    </submittedName>
</protein>
<evidence type="ECO:0000256" key="6">
    <source>
        <dbReference type="SAM" id="Phobius"/>
    </source>
</evidence>
<dbReference type="Gene3D" id="3.30.200.20">
    <property type="entry name" value="Phosphorylase Kinase, domain 1"/>
    <property type="match status" value="1"/>
</dbReference>
<dbReference type="CDD" id="cd14014">
    <property type="entry name" value="STKc_PknB_like"/>
    <property type="match status" value="1"/>
</dbReference>
<dbReference type="SUPFAM" id="SSF48452">
    <property type="entry name" value="TPR-like"/>
    <property type="match status" value="1"/>
</dbReference>
<evidence type="ECO:0000256" key="4">
    <source>
        <dbReference type="ARBA" id="ARBA00022840"/>
    </source>
</evidence>
<dbReference type="InterPro" id="IPR011990">
    <property type="entry name" value="TPR-like_helical_dom_sf"/>
</dbReference>
<dbReference type="InterPro" id="IPR000719">
    <property type="entry name" value="Prot_kinase_dom"/>
</dbReference>
<keyword evidence="4 5" id="KW-0067">ATP-binding</keyword>
<dbReference type="Gene3D" id="1.25.40.10">
    <property type="entry name" value="Tetratricopeptide repeat domain"/>
    <property type="match status" value="1"/>
</dbReference>
<keyword evidence="6" id="KW-0472">Membrane</keyword>
<sequence length="874" mass="95188">MTAIDKQQWAVLSPLLDELLDLAEPERGERLAALRAQDGALADRLQALLAHDAALDMQGFLDTPAARAVIDTLAAPDEPPDLTGLHIGPYVLQRELGRGGMGTVWLARRADGRFEGDVAIKFLSAGVFGSGGAARFAREGQILGRLSHPHIARLLDAGMHDGSQPYLVLEYVEGLPIDQHCQQKALDVTARIRLFLDVLAAVAHAHSRLILHRDLKPSNILVSADGQVKLLDFGIAKLLDDAAQGQDGAAATEITQRAGSAYTPQFAAPEQVQQADVTTATDVYALGVLLYLLLGGRHPTAGATQTQLDHLKAVVETRPRRLSSAAAEAADPALARQARLLKGDLDTIVAKALKKKPAERYANAQALADDLGRWLAHEPISARPDSRLYVLGRFVRRHRVAVAAGGLAVCALLALTTVSLLQARRAEMAERQAQARRQQAEHLLSYLLGEVASQLRPVGRLSLLEGIGQQALQVLGSPDPSEAVSTEDLLKRVKALLMLAEVNLQKERFDVASDALAAAERWFQQAQRQSPEDETVLRQGTQLEFWLGELASRQGQVGQALQHWTRYQDIALQWVGKAPNADEPLLELSHARSNLGTLALRSLSLDEARRQFNLALEFSRSLQAKHPDVEEYQKKLHNDLVWALETAVAGGRPSEALGFSDEVLALLGRRMAARPQDLLPKVDLAIALGWRARALAELGKSQEAEAADARAQAALGDAVAGDPSNQRWRRLLLDREALVLLSSLQANVASIPVLQAKARALQGVLASMKTSSVISKNVLALWESRQLAPGLAIARIDEALALPPTWNPASQRPRYSELRTRAALELERWHLVHLHELPIQAGACRKAIAYWEPVVRAGIASPVPELWRQLRDCH</sequence>
<feature type="domain" description="Protein kinase" evidence="7">
    <location>
        <begin position="90"/>
        <end position="380"/>
    </location>
</feature>
<dbReference type="Gene3D" id="1.10.510.10">
    <property type="entry name" value="Transferase(Phosphotransferase) domain 1"/>
    <property type="match status" value="1"/>
</dbReference>
<accession>A0A4R3V4U0</accession>
<feature type="binding site" evidence="5">
    <location>
        <position position="121"/>
    </location>
    <ligand>
        <name>ATP</name>
        <dbReference type="ChEBI" id="CHEBI:30616"/>
    </ligand>
</feature>
<dbReference type="InterPro" id="IPR011009">
    <property type="entry name" value="Kinase-like_dom_sf"/>
</dbReference>
<keyword evidence="9" id="KW-1185">Reference proteome</keyword>